<dbReference type="AlphaFoldDB" id="A0A0F8YB45"/>
<evidence type="ECO:0000256" key="1">
    <source>
        <dbReference type="SAM" id="MobiDB-lite"/>
    </source>
</evidence>
<organism evidence="2">
    <name type="scientific">marine sediment metagenome</name>
    <dbReference type="NCBI Taxonomy" id="412755"/>
    <lineage>
        <taxon>unclassified sequences</taxon>
        <taxon>metagenomes</taxon>
        <taxon>ecological metagenomes</taxon>
    </lineage>
</organism>
<gene>
    <name evidence="2" type="ORF">LCGC14_2840950</name>
</gene>
<accession>A0A0F8YB45</accession>
<protein>
    <recommendedName>
        <fullName evidence="3">Lipoprotein</fullName>
    </recommendedName>
</protein>
<feature type="region of interest" description="Disordered" evidence="1">
    <location>
        <begin position="78"/>
        <end position="109"/>
    </location>
</feature>
<comment type="caution">
    <text evidence="2">The sequence shown here is derived from an EMBL/GenBank/DDBJ whole genome shotgun (WGS) entry which is preliminary data.</text>
</comment>
<dbReference type="PROSITE" id="PS51257">
    <property type="entry name" value="PROKAR_LIPOPROTEIN"/>
    <property type="match status" value="1"/>
</dbReference>
<feature type="non-terminal residue" evidence="2">
    <location>
        <position position="109"/>
    </location>
</feature>
<reference evidence="2" key="1">
    <citation type="journal article" date="2015" name="Nature">
        <title>Complex archaea that bridge the gap between prokaryotes and eukaryotes.</title>
        <authorList>
            <person name="Spang A."/>
            <person name="Saw J.H."/>
            <person name="Jorgensen S.L."/>
            <person name="Zaremba-Niedzwiedzka K."/>
            <person name="Martijn J."/>
            <person name="Lind A.E."/>
            <person name="van Eijk R."/>
            <person name="Schleper C."/>
            <person name="Guy L."/>
            <person name="Ettema T.J."/>
        </authorList>
    </citation>
    <scope>NUCLEOTIDE SEQUENCE</scope>
</reference>
<evidence type="ECO:0000313" key="2">
    <source>
        <dbReference type="EMBL" id="KKK78697.1"/>
    </source>
</evidence>
<name>A0A0F8YB45_9ZZZZ</name>
<proteinExistence type="predicted"/>
<dbReference type="EMBL" id="LAZR01054374">
    <property type="protein sequence ID" value="KKK78697.1"/>
    <property type="molecule type" value="Genomic_DNA"/>
</dbReference>
<sequence>MKKIFTLFFIFTLLVLTSCERSSDTWENVKTASRYLKKGINSLWGKDSNSYWVQNEEDFKGPDDEDFIPLNEKDLKGGFSSSDKNFAQPKENFGEGKIPGFDNFKTPSH</sequence>
<evidence type="ECO:0008006" key="3">
    <source>
        <dbReference type="Google" id="ProtNLM"/>
    </source>
</evidence>